<dbReference type="Pfam" id="PF13305">
    <property type="entry name" value="TetR_C_33"/>
    <property type="match status" value="1"/>
</dbReference>
<dbReference type="PANTHER" id="PTHR30055:SF234">
    <property type="entry name" value="HTH-TYPE TRANSCRIPTIONAL REGULATOR BETI"/>
    <property type="match status" value="1"/>
</dbReference>
<evidence type="ECO:0000313" key="8">
    <source>
        <dbReference type="Proteomes" id="UP000320481"/>
    </source>
</evidence>
<keyword evidence="3" id="KW-0804">Transcription</keyword>
<dbReference type="SUPFAM" id="SSF46689">
    <property type="entry name" value="Homeodomain-like"/>
    <property type="match status" value="1"/>
</dbReference>
<dbReference type="Proteomes" id="UP000320481">
    <property type="component" value="Unassembled WGS sequence"/>
</dbReference>
<dbReference type="GO" id="GO:0000976">
    <property type="term" value="F:transcription cis-regulatory region binding"/>
    <property type="evidence" value="ECO:0007669"/>
    <property type="project" value="TreeGrafter"/>
</dbReference>
<evidence type="ECO:0000256" key="5">
    <source>
        <dbReference type="SAM" id="MobiDB-lite"/>
    </source>
</evidence>
<dbReference type="GO" id="GO:0003700">
    <property type="term" value="F:DNA-binding transcription factor activity"/>
    <property type="evidence" value="ECO:0007669"/>
    <property type="project" value="TreeGrafter"/>
</dbReference>
<dbReference type="PANTHER" id="PTHR30055">
    <property type="entry name" value="HTH-TYPE TRANSCRIPTIONAL REGULATOR RUTR"/>
    <property type="match status" value="1"/>
</dbReference>
<gene>
    <name evidence="7" type="ORF">FRZ03_15165</name>
</gene>
<dbReference type="AlphaFoldDB" id="A0A5C6JT33"/>
<dbReference type="Pfam" id="PF00440">
    <property type="entry name" value="TetR_N"/>
    <property type="match status" value="1"/>
</dbReference>
<protein>
    <submittedName>
        <fullName evidence="7">TetR/AcrR family transcriptional regulator</fullName>
    </submittedName>
</protein>
<dbReference type="InterPro" id="IPR050109">
    <property type="entry name" value="HTH-type_TetR-like_transc_reg"/>
</dbReference>
<evidence type="ECO:0000313" key="7">
    <source>
        <dbReference type="EMBL" id="TWV45962.1"/>
    </source>
</evidence>
<dbReference type="Gene3D" id="1.10.357.10">
    <property type="entry name" value="Tetracycline Repressor, domain 2"/>
    <property type="match status" value="1"/>
</dbReference>
<feature type="domain" description="HTH tetR-type" evidence="6">
    <location>
        <begin position="89"/>
        <end position="150"/>
    </location>
</feature>
<dbReference type="InterPro" id="IPR025996">
    <property type="entry name" value="MT1864/Rv1816-like_C"/>
</dbReference>
<dbReference type="PROSITE" id="PS50977">
    <property type="entry name" value="HTH_TETR_2"/>
    <property type="match status" value="1"/>
</dbReference>
<reference evidence="7" key="1">
    <citation type="journal article" date="2019" name="Microbiol. Resour. Announc.">
        <title>Draft Genomic Sequences of Streptomyces misionensis and Streptomyces albidoflavus, bacteria applied for phytopathogen biocontrol.</title>
        <authorList>
            <person name="Pylro V."/>
            <person name="Dias A."/>
            <person name="Andreote F."/>
            <person name="Varani A."/>
            <person name="Andreote C."/>
            <person name="Bernardo E."/>
            <person name="Martins T."/>
        </authorList>
    </citation>
    <scope>NUCLEOTIDE SEQUENCE [LARGE SCALE GENOMIC DNA]</scope>
    <source>
        <strain evidence="7">66</strain>
    </source>
</reference>
<organism evidence="7 8">
    <name type="scientific">Streptomyces misionensis</name>
    <dbReference type="NCBI Taxonomy" id="67331"/>
    <lineage>
        <taxon>Bacteria</taxon>
        <taxon>Bacillati</taxon>
        <taxon>Actinomycetota</taxon>
        <taxon>Actinomycetes</taxon>
        <taxon>Kitasatosporales</taxon>
        <taxon>Streptomycetaceae</taxon>
        <taxon>Streptomyces</taxon>
    </lineage>
</organism>
<dbReference type="EMBL" id="VOGW01000087">
    <property type="protein sequence ID" value="TWV45962.1"/>
    <property type="molecule type" value="Genomic_DNA"/>
</dbReference>
<keyword evidence="1" id="KW-0805">Transcription regulation</keyword>
<keyword evidence="2 4" id="KW-0238">DNA-binding</keyword>
<evidence type="ECO:0000256" key="4">
    <source>
        <dbReference type="PROSITE-ProRule" id="PRU00335"/>
    </source>
</evidence>
<name>A0A5C6JT33_9ACTN</name>
<evidence type="ECO:0000256" key="1">
    <source>
        <dbReference type="ARBA" id="ARBA00023015"/>
    </source>
</evidence>
<keyword evidence="8" id="KW-1185">Reference proteome</keyword>
<evidence type="ECO:0000256" key="2">
    <source>
        <dbReference type="ARBA" id="ARBA00023125"/>
    </source>
</evidence>
<dbReference type="InterPro" id="IPR036271">
    <property type="entry name" value="Tet_transcr_reg_TetR-rel_C_sf"/>
</dbReference>
<sequence>MCAEAPGPPCIADRGRRRWPRRPGGPACHVGSGRCRVPIRARCSPAAAVPVSGCEGGAAVAEQKQNGGGTVGAAGERTIRVRNPRGQGERLREEILRAAGGLLEQVGSEDALSLRAVAREVGIATPSIYRHFSDKTELVWAVLAEHYERLAEIMAEADNSAPADDPQERLRSQLTAYCRFAIANPAKYRLMSETWQTPVDEERLHGHPAGLLLRGLSRALTACEEAGWRVRGTRADAPYMLWCALHGRITLWQVMPRRKDPARLDRFVDELLGLLLER</sequence>
<proteinExistence type="predicted"/>
<dbReference type="InterPro" id="IPR001647">
    <property type="entry name" value="HTH_TetR"/>
</dbReference>
<evidence type="ECO:0000256" key="3">
    <source>
        <dbReference type="ARBA" id="ARBA00023163"/>
    </source>
</evidence>
<accession>A0A5C6JT33</accession>
<dbReference type="InterPro" id="IPR009057">
    <property type="entry name" value="Homeodomain-like_sf"/>
</dbReference>
<comment type="caution">
    <text evidence="7">The sequence shown here is derived from an EMBL/GenBank/DDBJ whole genome shotgun (WGS) entry which is preliminary data.</text>
</comment>
<dbReference type="SUPFAM" id="SSF48498">
    <property type="entry name" value="Tetracyclin repressor-like, C-terminal domain"/>
    <property type="match status" value="1"/>
</dbReference>
<feature type="DNA-binding region" description="H-T-H motif" evidence="4">
    <location>
        <begin position="113"/>
        <end position="132"/>
    </location>
</feature>
<evidence type="ECO:0000259" key="6">
    <source>
        <dbReference type="PROSITE" id="PS50977"/>
    </source>
</evidence>
<feature type="region of interest" description="Disordered" evidence="5">
    <location>
        <begin position="1"/>
        <end position="26"/>
    </location>
</feature>